<dbReference type="OrthoDB" id="5348929at2"/>
<dbReference type="AlphaFoldDB" id="A0A4Q1AM81"/>
<gene>
    <name evidence="2" type="ORF">CRV07_10600</name>
</gene>
<keyword evidence="1" id="KW-0812">Transmembrane</keyword>
<keyword evidence="3" id="KW-1185">Reference proteome</keyword>
<protein>
    <submittedName>
        <fullName evidence="2">Uncharacterized protein</fullName>
    </submittedName>
</protein>
<evidence type="ECO:0000313" key="2">
    <source>
        <dbReference type="EMBL" id="RXK04596.1"/>
    </source>
</evidence>
<feature type="transmembrane region" description="Helical" evidence="1">
    <location>
        <begin position="49"/>
        <end position="66"/>
    </location>
</feature>
<feature type="transmembrane region" description="Helical" evidence="1">
    <location>
        <begin position="23"/>
        <end position="43"/>
    </location>
</feature>
<evidence type="ECO:0000256" key="1">
    <source>
        <dbReference type="SAM" id="Phobius"/>
    </source>
</evidence>
<evidence type="ECO:0000313" key="3">
    <source>
        <dbReference type="Proteomes" id="UP000289758"/>
    </source>
</evidence>
<sequence>MLRYNQFLEKIKYYYRLIKTKKIHIYLILVGILGVVIGLYFSVPLINKIFAWFILIGVFIKLYDFSEKIERDIIPYDFNKLLPPPKKKDKN</sequence>
<proteinExistence type="predicted"/>
<name>A0A4Q1AM81_9BACT</name>
<comment type="caution">
    <text evidence="2">The sequence shown here is derived from an EMBL/GenBank/DDBJ whole genome shotgun (WGS) entry which is preliminary data.</text>
</comment>
<dbReference type="Proteomes" id="UP000289758">
    <property type="component" value="Unassembled WGS sequence"/>
</dbReference>
<reference evidence="2 3" key="1">
    <citation type="submission" date="2017-10" db="EMBL/GenBank/DDBJ databases">
        <title>Genomics of the genus Arcobacter.</title>
        <authorList>
            <person name="Perez-Cataluna A."/>
            <person name="Figueras M.J."/>
        </authorList>
    </citation>
    <scope>NUCLEOTIDE SEQUENCE [LARGE SCALE GENOMIC DNA]</scope>
    <source>
        <strain evidence="2 3">CECT 8441</strain>
    </source>
</reference>
<dbReference type="EMBL" id="PDKK01000009">
    <property type="protein sequence ID" value="RXK04596.1"/>
    <property type="molecule type" value="Genomic_DNA"/>
</dbReference>
<accession>A0A4Q1AM81</accession>
<keyword evidence="1" id="KW-1133">Transmembrane helix</keyword>
<organism evidence="2 3">
    <name type="scientific">Halarcobacter ebronensis</name>
    <dbReference type="NCBI Taxonomy" id="1462615"/>
    <lineage>
        <taxon>Bacteria</taxon>
        <taxon>Pseudomonadati</taxon>
        <taxon>Campylobacterota</taxon>
        <taxon>Epsilonproteobacteria</taxon>
        <taxon>Campylobacterales</taxon>
        <taxon>Arcobacteraceae</taxon>
        <taxon>Halarcobacter</taxon>
    </lineage>
</organism>
<keyword evidence="1" id="KW-0472">Membrane</keyword>
<dbReference type="RefSeq" id="WP_129087657.1">
    <property type="nucleotide sequence ID" value="NZ_CP053836.1"/>
</dbReference>